<dbReference type="InterPro" id="IPR036388">
    <property type="entry name" value="WH-like_DNA-bd_sf"/>
</dbReference>
<dbReference type="EMBL" id="PNIQ01000395">
    <property type="protein sequence ID" value="PMP83006.1"/>
    <property type="molecule type" value="Genomic_DNA"/>
</dbReference>
<evidence type="ECO:0000256" key="2">
    <source>
        <dbReference type="PROSITE-ProRule" id="PRU01091"/>
    </source>
</evidence>
<dbReference type="PROSITE" id="PS51755">
    <property type="entry name" value="OMPR_PHOB"/>
    <property type="match status" value="1"/>
</dbReference>
<dbReference type="InterPro" id="IPR001867">
    <property type="entry name" value="OmpR/PhoB-type_DNA-bd"/>
</dbReference>
<feature type="DNA-binding region" description="OmpR/PhoB-type" evidence="2">
    <location>
        <begin position="129"/>
        <end position="235"/>
    </location>
</feature>
<protein>
    <recommendedName>
        <fullName evidence="4">OmpR/PhoB-type domain-containing protein</fullName>
    </recommendedName>
</protein>
<dbReference type="Proteomes" id="UP000243376">
    <property type="component" value="Unassembled WGS sequence"/>
</dbReference>
<dbReference type="GO" id="GO:0003677">
    <property type="term" value="F:DNA binding"/>
    <property type="evidence" value="ECO:0007669"/>
    <property type="project" value="UniProtKB-UniRule"/>
</dbReference>
<feature type="domain" description="OmpR/PhoB-type" evidence="4">
    <location>
        <begin position="129"/>
        <end position="235"/>
    </location>
</feature>
<dbReference type="AlphaFoldDB" id="A0A2J6X7K9"/>
<dbReference type="SUPFAM" id="SSF46894">
    <property type="entry name" value="C-terminal effector domain of the bipartite response regulators"/>
    <property type="match status" value="1"/>
</dbReference>
<dbReference type="InterPro" id="IPR016032">
    <property type="entry name" value="Sig_transdc_resp-reg_C-effctor"/>
</dbReference>
<evidence type="ECO:0000313" key="5">
    <source>
        <dbReference type="EMBL" id="PMP83006.1"/>
    </source>
</evidence>
<gene>
    <name evidence="5" type="ORF">C0184_05980</name>
</gene>
<reference evidence="5 6" key="1">
    <citation type="submission" date="2018-01" db="EMBL/GenBank/DDBJ databases">
        <title>Metagenomic assembled genomes from two thermal pools in the Uzon Caldera, Kamchatka, Russia.</title>
        <authorList>
            <person name="Wilkins L."/>
            <person name="Ettinger C."/>
        </authorList>
    </citation>
    <scope>NUCLEOTIDE SEQUENCE [LARGE SCALE GENOMIC DNA]</scope>
    <source>
        <strain evidence="5">ZAV-02</strain>
    </source>
</reference>
<feature type="region of interest" description="Disordered" evidence="3">
    <location>
        <begin position="246"/>
        <end position="274"/>
    </location>
</feature>
<comment type="caution">
    <text evidence="5">The sequence shown here is derived from an EMBL/GenBank/DDBJ whole genome shotgun (WGS) entry which is preliminary data.</text>
</comment>
<proteinExistence type="predicted"/>
<dbReference type="Gene3D" id="1.10.10.10">
    <property type="entry name" value="Winged helix-like DNA-binding domain superfamily/Winged helix DNA-binding domain"/>
    <property type="match status" value="1"/>
</dbReference>
<keyword evidence="1 2" id="KW-0238">DNA-binding</keyword>
<evidence type="ECO:0000256" key="3">
    <source>
        <dbReference type="SAM" id="MobiDB-lite"/>
    </source>
</evidence>
<name>A0A2J6X7K9_9CHLR</name>
<sequence length="274" mass="31687">MYPTVALILDHDTKERIVLSELLYQWTWPLLATDSLTSLIYYLHDPRVHLCIVNTELLSDLWQDFHTLLTTLSPHQRLVLSGNTLLPLPDLPDTVASRMICLPYLPPQDALQSFLATHHLPHKVLSPSEQSRRLCERPCSMFEIDSTRQIARFCDRDVFLNQEELSVLQYLTLTKGHIYTYRDLIDLFYLNHLSEDHARKLVRGRMYYLQTKLNRNSKHTEIITCVRGVGYRLSIPMCKAGCPASEHSDGHTDDKAHTDKTDQMSEHGSRSDPY</sequence>
<evidence type="ECO:0000313" key="6">
    <source>
        <dbReference type="Proteomes" id="UP000243376"/>
    </source>
</evidence>
<dbReference type="GO" id="GO:0000160">
    <property type="term" value="P:phosphorelay signal transduction system"/>
    <property type="evidence" value="ECO:0007669"/>
    <property type="project" value="InterPro"/>
</dbReference>
<evidence type="ECO:0000256" key="1">
    <source>
        <dbReference type="ARBA" id="ARBA00023125"/>
    </source>
</evidence>
<organism evidence="5 6">
    <name type="scientific">Chloroflexus aggregans</name>
    <dbReference type="NCBI Taxonomy" id="152260"/>
    <lineage>
        <taxon>Bacteria</taxon>
        <taxon>Bacillati</taxon>
        <taxon>Chloroflexota</taxon>
        <taxon>Chloroflexia</taxon>
        <taxon>Chloroflexales</taxon>
        <taxon>Chloroflexineae</taxon>
        <taxon>Chloroflexaceae</taxon>
        <taxon>Chloroflexus</taxon>
    </lineage>
</organism>
<dbReference type="GO" id="GO:0006355">
    <property type="term" value="P:regulation of DNA-templated transcription"/>
    <property type="evidence" value="ECO:0007669"/>
    <property type="project" value="InterPro"/>
</dbReference>
<accession>A0A2J6X7K9</accession>
<evidence type="ECO:0000259" key="4">
    <source>
        <dbReference type="PROSITE" id="PS51755"/>
    </source>
</evidence>
<dbReference type="Pfam" id="PF00486">
    <property type="entry name" value="Trans_reg_C"/>
    <property type="match status" value="1"/>
</dbReference>